<protein>
    <submittedName>
        <fullName evidence="8">RNA polymerase sigma-70 factor (ECF subfamily)</fullName>
    </submittedName>
</protein>
<keyword evidence="5" id="KW-0804">Transcription</keyword>
<feature type="domain" description="RNA polymerase sigma-70 region 2" evidence="6">
    <location>
        <begin position="13"/>
        <end position="74"/>
    </location>
</feature>
<evidence type="ECO:0000256" key="3">
    <source>
        <dbReference type="ARBA" id="ARBA00023082"/>
    </source>
</evidence>
<gene>
    <name evidence="8" type="ORF">EV137_0144</name>
</gene>
<dbReference type="InterPro" id="IPR013249">
    <property type="entry name" value="RNA_pol_sigma70_r4_t2"/>
</dbReference>
<evidence type="ECO:0000313" key="8">
    <source>
        <dbReference type="EMBL" id="TDW92877.1"/>
    </source>
</evidence>
<dbReference type="Gene3D" id="1.10.1740.10">
    <property type="match status" value="1"/>
</dbReference>
<feature type="domain" description="RNA polymerase sigma factor 70 region 4 type 2" evidence="7">
    <location>
        <begin position="112"/>
        <end position="163"/>
    </location>
</feature>
<evidence type="ECO:0000256" key="1">
    <source>
        <dbReference type="ARBA" id="ARBA00010641"/>
    </source>
</evidence>
<dbReference type="CDD" id="cd06171">
    <property type="entry name" value="Sigma70_r4"/>
    <property type="match status" value="1"/>
</dbReference>
<keyword evidence="9" id="KW-1185">Reference proteome</keyword>
<accession>A0ABY2FIU6</accession>
<keyword evidence="2" id="KW-0805">Transcription regulation</keyword>
<comment type="caution">
    <text evidence="8">The sequence shown here is derived from an EMBL/GenBank/DDBJ whole genome shotgun (WGS) entry which is preliminary data.</text>
</comment>
<dbReference type="InterPro" id="IPR036388">
    <property type="entry name" value="WH-like_DNA-bd_sf"/>
</dbReference>
<reference evidence="8 9" key="1">
    <citation type="submission" date="2019-03" db="EMBL/GenBank/DDBJ databases">
        <title>Genomic Encyclopedia of Type Strains, Phase III (KMG-III): the genomes of soil and plant-associated and newly described type strains.</title>
        <authorList>
            <person name="Whitman W."/>
        </authorList>
    </citation>
    <scope>NUCLEOTIDE SEQUENCE [LARGE SCALE GENOMIC DNA]</scope>
    <source>
        <strain evidence="8 9">VKMAc-2574</strain>
    </source>
</reference>
<dbReference type="InterPro" id="IPR013325">
    <property type="entry name" value="RNA_pol_sigma_r2"/>
</dbReference>
<dbReference type="SUPFAM" id="SSF88946">
    <property type="entry name" value="Sigma2 domain of RNA polymerase sigma factors"/>
    <property type="match status" value="1"/>
</dbReference>
<dbReference type="EMBL" id="SODU01000001">
    <property type="protein sequence ID" value="TDW92877.1"/>
    <property type="molecule type" value="Genomic_DNA"/>
</dbReference>
<evidence type="ECO:0000256" key="4">
    <source>
        <dbReference type="ARBA" id="ARBA00023125"/>
    </source>
</evidence>
<dbReference type="Proteomes" id="UP000295060">
    <property type="component" value="Unassembled WGS sequence"/>
</dbReference>
<evidence type="ECO:0000256" key="5">
    <source>
        <dbReference type="ARBA" id="ARBA00023163"/>
    </source>
</evidence>
<dbReference type="SUPFAM" id="SSF88659">
    <property type="entry name" value="Sigma3 and sigma4 domains of RNA polymerase sigma factors"/>
    <property type="match status" value="1"/>
</dbReference>
<evidence type="ECO:0000259" key="7">
    <source>
        <dbReference type="Pfam" id="PF08281"/>
    </source>
</evidence>
<comment type="similarity">
    <text evidence="1">Belongs to the sigma-70 factor family. ECF subfamily.</text>
</comment>
<dbReference type="Gene3D" id="1.10.10.10">
    <property type="entry name" value="Winged helix-like DNA-binding domain superfamily/Winged helix DNA-binding domain"/>
    <property type="match status" value="1"/>
</dbReference>
<dbReference type="Pfam" id="PF08281">
    <property type="entry name" value="Sigma70_r4_2"/>
    <property type="match status" value="1"/>
</dbReference>
<dbReference type="InterPro" id="IPR013324">
    <property type="entry name" value="RNA_pol_sigma_r3/r4-like"/>
</dbReference>
<evidence type="ECO:0000259" key="6">
    <source>
        <dbReference type="Pfam" id="PF04542"/>
    </source>
</evidence>
<sequence length="179" mass="20628">MHDEVFSAPLEDIYRAHSRSVRRLAYRLTGNPHDADDLTQDVFLRAFRYLHTYKPGNFEGWLCRITTNLFRDRLYSMHRIRLEPLPDGAHDTLACSDPSPADIFDNRRLGDDLRTALNGLPPRLRDPVMLRDVEGLPYLQIATILNIKLGTVQSRIHRGRARLRSDLADHFPSRRTGNG</sequence>
<dbReference type="NCBIfam" id="TIGR02937">
    <property type="entry name" value="sigma70-ECF"/>
    <property type="match status" value="1"/>
</dbReference>
<dbReference type="InterPro" id="IPR014284">
    <property type="entry name" value="RNA_pol_sigma-70_dom"/>
</dbReference>
<dbReference type="PANTHER" id="PTHR43133">
    <property type="entry name" value="RNA POLYMERASE ECF-TYPE SIGMA FACTO"/>
    <property type="match status" value="1"/>
</dbReference>
<organism evidence="8 9">
    <name type="scientific">Kribbella pratensis</name>
    <dbReference type="NCBI Taxonomy" id="2512112"/>
    <lineage>
        <taxon>Bacteria</taxon>
        <taxon>Bacillati</taxon>
        <taxon>Actinomycetota</taxon>
        <taxon>Actinomycetes</taxon>
        <taxon>Propionibacteriales</taxon>
        <taxon>Kribbellaceae</taxon>
        <taxon>Kribbella</taxon>
    </lineage>
</organism>
<dbReference type="InterPro" id="IPR039425">
    <property type="entry name" value="RNA_pol_sigma-70-like"/>
</dbReference>
<name>A0ABY2FIU6_9ACTN</name>
<dbReference type="InterPro" id="IPR007627">
    <property type="entry name" value="RNA_pol_sigma70_r2"/>
</dbReference>
<dbReference type="Pfam" id="PF04542">
    <property type="entry name" value="Sigma70_r2"/>
    <property type="match status" value="1"/>
</dbReference>
<evidence type="ECO:0000256" key="2">
    <source>
        <dbReference type="ARBA" id="ARBA00023015"/>
    </source>
</evidence>
<keyword evidence="3" id="KW-0731">Sigma factor</keyword>
<dbReference type="PANTHER" id="PTHR43133:SF8">
    <property type="entry name" value="RNA POLYMERASE SIGMA FACTOR HI_1459-RELATED"/>
    <property type="match status" value="1"/>
</dbReference>
<evidence type="ECO:0000313" key="9">
    <source>
        <dbReference type="Proteomes" id="UP000295060"/>
    </source>
</evidence>
<proteinExistence type="inferred from homology"/>
<keyword evidence="4" id="KW-0238">DNA-binding</keyword>